<feature type="region of interest" description="Disordered" evidence="4">
    <location>
        <begin position="1"/>
        <end position="39"/>
    </location>
</feature>
<feature type="repeat" description="WD" evidence="3">
    <location>
        <begin position="1768"/>
        <end position="1800"/>
    </location>
</feature>
<dbReference type="InterPro" id="IPR019775">
    <property type="entry name" value="WD40_repeat_CS"/>
</dbReference>
<dbReference type="PROSITE" id="PS00678">
    <property type="entry name" value="WD_REPEATS_1"/>
    <property type="match status" value="3"/>
</dbReference>
<reference evidence="6 7" key="1">
    <citation type="journal article" date="2023" name="Commun. Biol.">
        <title>Reorganization of the ancestral sex-determining regions during the evolution of trioecy in Pleodorina starrii.</title>
        <authorList>
            <person name="Takahashi K."/>
            <person name="Suzuki S."/>
            <person name="Kawai-Toyooka H."/>
            <person name="Yamamoto K."/>
            <person name="Hamaji T."/>
            <person name="Ootsuki R."/>
            <person name="Yamaguchi H."/>
            <person name="Kawachi M."/>
            <person name="Higashiyama T."/>
            <person name="Nozaki H."/>
        </authorList>
    </citation>
    <scope>NUCLEOTIDE SEQUENCE [LARGE SCALE GENOMIC DNA]</scope>
    <source>
        <strain evidence="6 7">NIES-4479</strain>
    </source>
</reference>
<comment type="caution">
    <text evidence="6">The sequence shown here is derived from an EMBL/GenBank/DDBJ whole genome shotgun (WGS) entry which is preliminary data.</text>
</comment>
<feature type="compositionally biased region" description="Basic and acidic residues" evidence="4">
    <location>
        <begin position="26"/>
        <end position="39"/>
    </location>
</feature>
<dbReference type="CDD" id="cd00200">
    <property type="entry name" value="WD40"/>
    <property type="match status" value="2"/>
</dbReference>
<feature type="compositionally biased region" description="Gly residues" evidence="4">
    <location>
        <begin position="249"/>
        <end position="282"/>
    </location>
</feature>
<feature type="repeat" description="WD" evidence="3">
    <location>
        <begin position="1583"/>
        <end position="1616"/>
    </location>
</feature>
<dbReference type="EMBL" id="BRXU01000011">
    <property type="protein sequence ID" value="GLC54765.1"/>
    <property type="molecule type" value="Genomic_DNA"/>
</dbReference>
<dbReference type="InterPro" id="IPR036322">
    <property type="entry name" value="WD40_repeat_dom_sf"/>
</dbReference>
<feature type="domain" description="Nephrocystin 3-like N-terminal" evidence="5">
    <location>
        <begin position="868"/>
        <end position="1060"/>
    </location>
</feature>
<keyword evidence="1 3" id="KW-0853">WD repeat</keyword>
<feature type="region of interest" description="Disordered" evidence="4">
    <location>
        <begin position="457"/>
        <end position="476"/>
    </location>
</feature>
<feature type="region of interest" description="Disordered" evidence="4">
    <location>
        <begin position="300"/>
        <end position="337"/>
    </location>
</feature>
<dbReference type="InterPro" id="IPR015943">
    <property type="entry name" value="WD40/YVTN_repeat-like_dom_sf"/>
</dbReference>
<evidence type="ECO:0000256" key="2">
    <source>
        <dbReference type="ARBA" id="ARBA00022737"/>
    </source>
</evidence>
<dbReference type="SUPFAM" id="SSF50978">
    <property type="entry name" value="WD40 repeat-like"/>
    <property type="match status" value="2"/>
</dbReference>
<dbReference type="PRINTS" id="PR00320">
    <property type="entry name" value="GPROTEINBRPT"/>
</dbReference>
<dbReference type="SMART" id="SM00320">
    <property type="entry name" value="WD40"/>
    <property type="match status" value="12"/>
</dbReference>
<keyword evidence="7" id="KW-1185">Reference proteome</keyword>
<dbReference type="InterPro" id="IPR056884">
    <property type="entry name" value="NPHP3-like_N"/>
</dbReference>
<protein>
    <recommendedName>
        <fullName evidence="5">Nephrocystin 3-like N-terminal domain-containing protein</fullName>
    </recommendedName>
</protein>
<accession>A0A9W6F3S3</accession>
<feature type="repeat" description="WD" evidence="3">
    <location>
        <begin position="1852"/>
        <end position="1884"/>
    </location>
</feature>
<dbReference type="Gene3D" id="1.25.40.370">
    <property type="match status" value="1"/>
</dbReference>
<dbReference type="InterPro" id="IPR001680">
    <property type="entry name" value="WD40_rpt"/>
</dbReference>
<sequence length="2177" mass="226124">MGCAASSPSAGAEVDPGRNADLGTAAEKEKEKVAQEQHSMKSADIGSLAGSLNASVALVKATELTSIQEFDIKTVHSMVEKRKTTAHSQGSRVVPEVEVDPEGACSPIIRGPLPPVVSPGDVRRRSSQLHSAIKHRGSTDGNLDMGVRHGGSGELLFRPGARASADGNVIWPGPSACGVTAGYGSGVGLGSSAPQSPLGGGGGGAAAGGGGVGGCLIAGLNAGSPGGASGGTTALFRVSANVSGILKTSGGGSGGGPGSGGSGSGGGAGGGSHGSARGGGTAGERRSILFKEGANTEKVVDDDLADEDFFSDDGDTGGGGGGSGCGGSGGVGGGGSGEGRLRTGGCILAPMRMESINEPSQPMDAISGTTISFRTGSQAGLLVRKAVVAPGGRVLLPVLDGAVAVAPGEGCGGSATAGAGGWDWLVDHTRASTMQSLLAPSKLFKSGDSQACLAAGGHNGLPPVKPTGHRSIGSRSVGMRSEVSFAIAAREVATPHIMRSGGGRNLASASVGQSPHRGESISSGGGGGGGVVAGGGGDSRGGSPGADAGGPGDQLRRSRFSPASGDLDGAMGLGGEDVPGSAGASDAGRQSRRPPKRGGKEWDAKGARWRRASMFQSSAHCAISLRFLRKLLTDYVMPLANKLKLPLGQVTTLMVNEMVVKELTREDQCRLVDVPGLVPLEDVGEPDYFISHAWGNPFSHLAQCVCDHLSGALDTTRVWIDIAAVNQHPTEQQQDDLANLRNAIYKSKATLMCLDVTGAPLKRVWCLYECDNTITIHGPDRLVLLTPNFSVKDMASVFTSINVTDAGAYKQSDKDKILEDIISHHGSTTAFDNKLKLLFLLEPLDMQADLESLLEGTGGAQEYDFSPLQMWLTSPRAPQVCVLSGPGGAGKSTISAALCWDEKARQRREKTLARGRVHLPPGAPPALTRQISGLAASSDPLVHAYHFCKYSDVRRQSPIRIVKTLAYQLAQRLPLLRSYYAGLDLGQVQQLHQASTAFRLLLLKPLTTLLPRDEQVVLLIDAMDEADSPSQLPLDNSVLQLMLHQLACLPRNVRVITSTRSAPHLMGPLRRKFHGALELTPAMVRRRETTLAALERRLTSRFGAAAAAAVMGRAGAGETNLVYYSVVMLLDPPLDVVPADLPACYHAVFAAAWPRLTAQQRSEVLRALQVLMAAREPLQLSLLAGLGLEHVLQMLPGWGTLLYEREYRVYTLHKSLHDWLSDAAAAGEFHADPRVGHATLGRYLFNAAHPLPSYGAKYLVSHLLAAGQLRELLDQVVTDLDHLEAVCRVGHVFRLHAELAAAEPKSRAVADVVRWLGLNSHVLWAHPSAVVQLANEAPNTSAFMIALRRPRRSSTITAEILTATAQAAGGGGLKAAAAASGGGGGAAAPVSLLNKRRSWPAQLSILAQHHRAVNSVSFNPAGTLLVSGSEDRSVRLWDPLTGEQKAVLFGHSGQVLGVAFSPNGAYIASASVDSTVRLWDAQTGEEKAELAGHVDWVRDVAFAPAGTPGVPGRLLASCGDDKTVKLWDLGGSQPALKYTMCGHTDIVSSLCFAPDGSLLASASTDLSIRLWDPSTGRQAGRALVAHKSPVTCVCFSPDGKLLASGSHDKMIFLWDLAACLEAGAVGGPGPGAAPDGELAGHTDKVLCVNFSPDGKMLVSASADGSMRLWGVAERRARGVLLGHASNVVAAAFSPTGHLVASAASDYTVRLWDPRVATEGGSLEESYVSHMDCVTHVAFSPSGNTVASAGADWTVRLWDPSDGNHRVMLQGHTDVVRCVAFSPTGHLLASASSDWTVRLWDPVSKVEKAMLAGHQDRVLAVTWAPNSRLLASGCHSGNIVVWDAVSLTSMRTLKAHAAPVHSLAFSPNSKVLASGSADKTVRLWQPQLGEQQVLIRGHTGAVHAVEYDVSGKLLASSSREEKMVRVWDPASGTLLCVISNAALSSPGPFSIFSIARHAPCVRAIALKPRHGGAAGAAGARPVSPAAAATAVAAFGRMPSFTPSHMLQPSMTMRLERNSPNGLVVGSGAATDYTTFAFNRPTTPPLPTCYSGQVGGGAAANNTTGCSSTAIGGCGGGPPSYGGGGPPSPLPRDGTPPVLQTALSMRSSLSSMDEIPRLMELVSEADNPIVPIFTPFVSPTCVAVYGNKVVMSDGPHMYFYESNEGKLVGWKSRIQSAGC</sequence>
<dbReference type="Pfam" id="PF24883">
    <property type="entry name" value="NPHP3_N"/>
    <property type="match status" value="1"/>
</dbReference>
<feature type="region of interest" description="Disordered" evidence="4">
    <location>
        <begin position="496"/>
        <end position="606"/>
    </location>
</feature>
<evidence type="ECO:0000313" key="7">
    <source>
        <dbReference type="Proteomes" id="UP001165080"/>
    </source>
</evidence>
<evidence type="ECO:0000259" key="5">
    <source>
        <dbReference type="Pfam" id="PF24883"/>
    </source>
</evidence>
<feature type="repeat" description="WD" evidence="3">
    <location>
        <begin position="1680"/>
        <end position="1712"/>
    </location>
</feature>
<proteinExistence type="predicted"/>
<name>A0A9W6F3S3_9CHLO</name>
<feature type="repeat" description="WD" evidence="3">
    <location>
        <begin position="1638"/>
        <end position="1679"/>
    </location>
</feature>
<evidence type="ECO:0000256" key="1">
    <source>
        <dbReference type="ARBA" id="ARBA00022574"/>
    </source>
</evidence>
<dbReference type="Proteomes" id="UP001165080">
    <property type="component" value="Unassembled WGS sequence"/>
</dbReference>
<feature type="repeat" description="WD" evidence="3">
    <location>
        <begin position="1448"/>
        <end position="1489"/>
    </location>
</feature>
<feature type="repeat" description="WD" evidence="3">
    <location>
        <begin position="1810"/>
        <end position="1851"/>
    </location>
</feature>
<dbReference type="PROSITE" id="PS50294">
    <property type="entry name" value="WD_REPEATS_REGION"/>
    <property type="match status" value="11"/>
</dbReference>
<dbReference type="PANTHER" id="PTHR22847:SF637">
    <property type="entry name" value="WD REPEAT DOMAIN 5B"/>
    <property type="match status" value="1"/>
</dbReference>
<organism evidence="6 7">
    <name type="scientific">Pleodorina starrii</name>
    <dbReference type="NCBI Taxonomy" id="330485"/>
    <lineage>
        <taxon>Eukaryota</taxon>
        <taxon>Viridiplantae</taxon>
        <taxon>Chlorophyta</taxon>
        <taxon>core chlorophytes</taxon>
        <taxon>Chlorophyceae</taxon>
        <taxon>CS clade</taxon>
        <taxon>Chlamydomonadales</taxon>
        <taxon>Volvocaceae</taxon>
        <taxon>Pleodorina</taxon>
    </lineage>
</organism>
<dbReference type="PROSITE" id="PS50082">
    <property type="entry name" value="WD_REPEATS_2"/>
    <property type="match status" value="11"/>
</dbReference>
<dbReference type="GO" id="GO:1990234">
    <property type="term" value="C:transferase complex"/>
    <property type="evidence" value="ECO:0007669"/>
    <property type="project" value="UniProtKB-ARBA"/>
</dbReference>
<feature type="repeat" description="WD" evidence="3">
    <location>
        <begin position="1540"/>
        <end position="1581"/>
    </location>
</feature>
<feature type="compositionally biased region" description="Gly residues" evidence="4">
    <location>
        <begin position="316"/>
        <end position="337"/>
    </location>
</feature>
<feature type="repeat" description="WD" evidence="3">
    <location>
        <begin position="1726"/>
        <end position="1767"/>
    </location>
</feature>
<dbReference type="PANTHER" id="PTHR22847">
    <property type="entry name" value="WD40 REPEAT PROTEIN"/>
    <property type="match status" value="1"/>
</dbReference>
<feature type="compositionally biased region" description="Acidic residues" evidence="4">
    <location>
        <begin position="302"/>
        <end position="315"/>
    </location>
</feature>
<gene>
    <name evidence="6" type="primary">PLESTBF000446</name>
    <name evidence="6" type="ORF">PLESTB_000903600</name>
</gene>
<feature type="region of interest" description="Disordered" evidence="4">
    <location>
        <begin position="249"/>
        <end position="283"/>
    </location>
</feature>
<evidence type="ECO:0000256" key="3">
    <source>
        <dbReference type="PROSITE-ProRule" id="PRU00221"/>
    </source>
</evidence>
<dbReference type="InterPro" id="IPR027417">
    <property type="entry name" value="P-loop_NTPase"/>
</dbReference>
<feature type="repeat" description="WD" evidence="3">
    <location>
        <begin position="1490"/>
        <end position="1529"/>
    </location>
</feature>
<dbReference type="InterPro" id="IPR020472">
    <property type="entry name" value="WD40_PAC1"/>
</dbReference>
<feature type="repeat" description="WD" evidence="3">
    <location>
        <begin position="1406"/>
        <end position="1447"/>
    </location>
</feature>
<evidence type="ECO:0000313" key="6">
    <source>
        <dbReference type="EMBL" id="GLC54765.1"/>
    </source>
</evidence>
<evidence type="ECO:0000256" key="4">
    <source>
        <dbReference type="SAM" id="MobiDB-lite"/>
    </source>
</evidence>
<feature type="compositionally biased region" description="Gly residues" evidence="4">
    <location>
        <begin position="523"/>
        <end position="552"/>
    </location>
</feature>
<dbReference type="SUPFAM" id="SSF52540">
    <property type="entry name" value="P-loop containing nucleoside triphosphate hydrolases"/>
    <property type="match status" value="1"/>
</dbReference>
<dbReference type="Gene3D" id="2.130.10.10">
    <property type="entry name" value="YVTN repeat-like/Quinoprotein amine dehydrogenase"/>
    <property type="match status" value="5"/>
</dbReference>
<keyword evidence="2" id="KW-0677">Repeat</keyword>
<dbReference type="Pfam" id="PF00400">
    <property type="entry name" value="WD40"/>
    <property type="match status" value="12"/>
</dbReference>